<dbReference type="InterPro" id="IPR041492">
    <property type="entry name" value="HAD_2"/>
</dbReference>
<dbReference type="InterPro" id="IPR023198">
    <property type="entry name" value="PGP-like_dom2"/>
</dbReference>
<evidence type="ECO:0000313" key="2">
    <source>
        <dbReference type="Proteomes" id="UP000309676"/>
    </source>
</evidence>
<sequence>MIRTVLFDLDGTILDTNELIFRSFEHAWERKGWPMVTRERLTPYMGGKLHDMFRETAGVTTDEEVEELIGLYREYNWAHHDELVRGFPHAREVMAALRAAGVRMGVVTTKIRKTSEMGLALCGMAEFIETIVSLDDVEHAKPHPEPVLKALAAMGVDAETALMVGDSSGDLLAARAAGVRSVAVGWSIKSKEHLMRCEPDYWIDDIRELLDIVGAAGVERV</sequence>
<keyword evidence="1" id="KW-0378">Hydrolase</keyword>
<dbReference type="FunFam" id="3.40.50.1000:FF:000022">
    <property type="entry name" value="Phosphoglycolate phosphatase"/>
    <property type="match status" value="1"/>
</dbReference>
<evidence type="ECO:0000313" key="1">
    <source>
        <dbReference type="EMBL" id="TLS49356.1"/>
    </source>
</evidence>
<dbReference type="InterPro" id="IPR006439">
    <property type="entry name" value="HAD-SF_hydro_IA"/>
</dbReference>
<comment type="caution">
    <text evidence="1">The sequence shown here is derived from an EMBL/GenBank/DDBJ whole genome shotgun (WGS) entry which is preliminary data.</text>
</comment>
<dbReference type="EC" id="3.6.1.1" evidence="1"/>
<dbReference type="PANTHER" id="PTHR43434:SF26">
    <property type="entry name" value="PYROPHOSPHATASE PPAX"/>
    <property type="match status" value="1"/>
</dbReference>
<dbReference type="SFLD" id="SFLDG01129">
    <property type="entry name" value="C1.5:_HAD__Beta-PGM__Phosphata"/>
    <property type="match status" value="1"/>
</dbReference>
<dbReference type="EMBL" id="VCIW01000022">
    <property type="protein sequence ID" value="TLS49356.1"/>
    <property type="molecule type" value="Genomic_DNA"/>
</dbReference>
<dbReference type="AlphaFoldDB" id="A0A5R9G4V1"/>
<keyword evidence="2" id="KW-1185">Reference proteome</keyword>
<dbReference type="Gene3D" id="1.10.150.240">
    <property type="entry name" value="Putative phosphatase, domain 2"/>
    <property type="match status" value="1"/>
</dbReference>
<dbReference type="SFLD" id="SFLDS00003">
    <property type="entry name" value="Haloacid_Dehalogenase"/>
    <property type="match status" value="1"/>
</dbReference>
<dbReference type="NCBIfam" id="TIGR01549">
    <property type="entry name" value="HAD-SF-IA-v1"/>
    <property type="match status" value="1"/>
</dbReference>
<organism evidence="1 2">
    <name type="scientific">Paenibacillus antri</name>
    <dbReference type="NCBI Taxonomy" id="2582848"/>
    <lineage>
        <taxon>Bacteria</taxon>
        <taxon>Bacillati</taxon>
        <taxon>Bacillota</taxon>
        <taxon>Bacilli</taxon>
        <taxon>Bacillales</taxon>
        <taxon>Paenibacillaceae</taxon>
        <taxon>Paenibacillus</taxon>
    </lineage>
</organism>
<dbReference type="Proteomes" id="UP000309676">
    <property type="component" value="Unassembled WGS sequence"/>
</dbReference>
<proteinExistence type="predicted"/>
<dbReference type="InterPro" id="IPR023214">
    <property type="entry name" value="HAD_sf"/>
</dbReference>
<protein>
    <submittedName>
        <fullName evidence="1">Pyrophosphatase PpaX</fullName>
        <ecNumber evidence="1">3.6.1.1</ecNumber>
    </submittedName>
</protein>
<dbReference type="GO" id="GO:0005829">
    <property type="term" value="C:cytosol"/>
    <property type="evidence" value="ECO:0007669"/>
    <property type="project" value="TreeGrafter"/>
</dbReference>
<dbReference type="SFLD" id="SFLDG01135">
    <property type="entry name" value="C1.5.6:_HAD__Beta-PGM__Phospha"/>
    <property type="match status" value="1"/>
</dbReference>
<dbReference type="Gene3D" id="3.40.50.1000">
    <property type="entry name" value="HAD superfamily/HAD-like"/>
    <property type="match status" value="1"/>
</dbReference>
<dbReference type="Pfam" id="PF13419">
    <property type="entry name" value="HAD_2"/>
    <property type="match status" value="1"/>
</dbReference>
<dbReference type="OrthoDB" id="9807630at2"/>
<dbReference type="RefSeq" id="WP_138197333.1">
    <property type="nucleotide sequence ID" value="NZ_VCIW01000022.1"/>
</dbReference>
<dbReference type="PRINTS" id="PR00413">
    <property type="entry name" value="HADHALOGNASE"/>
</dbReference>
<dbReference type="GO" id="GO:0006281">
    <property type="term" value="P:DNA repair"/>
    <property type="evidence" value="ECO:0007669"/>
    <property type="project" value="TreeGrafter"/>
</dbReference>
<dbReference type="NCBIfam" id="TIGR01509">
    <property type="entry name" value="HAD-SF-IA-v3"/>
    <property type="match status" value="1"/>
</dbReference>
<dbReference type="GO" id="GO:0004427">
    <property type="term" value="F:inorganic diphosphate phosphatase activity"/>
    <property type="evidence" value="ECO:0007669"/>
    <property type="project" value="UniProtKB-EC"/>
</dbReference>
<gene>
    <name evidence="1" type="primary">ppaX</name>
    <name evidence="1" type="ORF">FE782_26270</name>
</gene>
<accession>A0A5R9G4V1</accession>
<dbReference type="NCBIfam" id="NF009804">
    <property type="entry name" value="PRK13288.1"/>
    <property type="match status" value="1"/>
</dbReference>
<dbReference type="PANTHER" id="PTHR43434">
    <property type="entry name" value="PHOSPHOGLYCOLATE PHOSPHATASE"/>
    <property type="match status" value="1"/>
</dbReference>
<name>A0A5R9G4V1_9BACL</name>
<dbReference type="GO" id="GO:0008967">
    <property type="term" value="F:phosphoglycolate phosphatase activity"/>
    <property type="evidence" value="ECO:0007669"/>
    <property type="project" value="TreeGrafter"/>
</dbReference>
<dbReference type="InterPro" id="IPR050155">
    <property type="entry name" value="HAD-like_hydrolase_sf"/>
</dbReference>
<dbReference type="SUPFAM" id="SSF56784">
    <property type="entry name" value="HAD-like"/>
    <property type="match status" value="1"/>
</dbReference>
<dbReference type="InterPro" id="IPR036412">
    <property type="entry name" value="HAD-like_sf"/>
</dbReference>
<reference evidence="1 2" key="1">
    <citation type="submission" date="2019-05" db="EMBL/GenBank/DDBJ databases">
        <authorList>
            <person name="Narsing Rao M.P."/>
            <person name="Li W.J."/>
        </authorList>
    </citation>
    <scope>NUCLEOTIDE SEQUENCE [LARGE SCALE GENOMIC DNA]</scope>
    <source>
        <strain evidence="1 2">SYSU_K30003</strain>
    </source>
</reference>